<evidence type="ECO:0000313" key="10">
    <source>
        <dbReference type="EMBL" id="CAF3175024.1"/>
    </source>
</evidence>
<keyword evidence="4 7" id="KW-0802">TPR repeat</keyword>
<keyword evidence="5" id="KW-0862">Zinc</keyword>
<dbReference type="PANTHER" id="PTHR45641:SF19">
    <property type="entry name" value="NEPHROCYSTIN-3"/>
    <property type="match status" value="1"/>
</dbReference>
<comment type="caution">
    <text evidence="9">The sequence shown here is derived from an EMBL/GenBank/DDBJ whole genome shotgun (WGS) entry which is preliminary data.</text>
</comment>
<keyword evidence="1" id="KW-0479">Metal-binding</keyword>
<dbReference type="InterPro" id="IPR011990">
    <property type="entry name" value="TPR-like_helical_dom_sf"/>
</dbReference>
<evidence type="ECO:0000313" key="14">
    <source>
        <dbReference type="EMBL" id="CAF4545856.1"/>
    </source>
</evidence>
<name>A0A817KES1_9BILA</name>
<dbReference type="Pfam" id="PF13424">
    <property type="entry name" value="TPR_12"/>
    <property type="match status" value="4"/>
</dbReference>
<protein>
    <recommendedName>
        <fullName evidence="8">RING-type domain-containing protein</fullName>
    </recommendedName>
</protein>
<keyword evidence="16" id="KW-1185">Reference proteome</keyword>
<dbReference type="GO" id="GO:0008270">
    <property type="term" value="F:zinc ion binding"/>
    <property type="evidence" value="ECO:0007669"/>
    <property type="project" value="UniProtKB-KW"/>
</dbReference>
<evidence type="ECO:0000259" key="8">
    <source>
        <dbReference type="PROSITE" id="PS50089"/>
    </source>
</evidence>
<dbReference type="EMBL" id="CAJNYT010000040">
    <property type="protein sequence ID" value="CAF3311341.1"/>
    <property type="molecule type" value="Genomic_DNA"/>
</dbReference>
<evidence type="ECO:0000313" key="12">
    <source>
        <dbReference type="EMBL" id="CAF4129054.1"/>
    </source>
</evidence>
<proteinExistence type="predicted"/>
<evidence type="ECO:0000256" key="3">
    <source>
        <dbReference type="ARBA" id="ARBA00022771"/>
    </source>
</evidence>
<dbReference type="GO" id="GO:0005737">
    <property type="term" value="C:cytoplasm"/>
    <property type="evidence" value="ECO:0007669"/>
    <property type="project" value="UniProtKB-ARBA"/>
</dbReference>
<dbReference type="PROSITE" id="PS50089">
    <property type="entry name" value="ZF_RING_2"/>
    <property type="match status" value="1"/>
</dbReference>
<dbReference type="EMBL" id="CAJOBP010000136">
    <property type="protein sequence ID" value="CAF4129054.1"/>
    <property type="molecule type" value="Genomic_DNA"/>
</dbReference>
<dbReference type="InterPro" id="IPR001841">
    <property type="entry name" value="Znf_RING"/>
</dbReference>
<feature type="repeat" description="TPR" evidence="7">
    <location>
        <begin position="247"/>
        <end position="280"/>
    </location>
</feature>
<dbReference type="SUPFAM" id="SSF48452">
    <property type="entry name" value="TPR-like"/>
    <property type="match status" value="2"/>
</dbReference>
<dbReference type="PANTHER" id="PTHR45641">
    <property type="entry name" value="TETRATRICOPEPTIDE REPEAT PROTEIN (AFU_ORTHOLOGUE AFUA_6G03870)"/>
    <property type="match status" value="1"/>
</dbReference>
<dbReference type="EMBL" id="CAJOBO010000150">
    <property type="protein sequence ID" value="CAF4144248.1"/>
    <property type="molecule type" value="Genomic_DNA"/>
</dbReference>
<dbReference type="SMART" id="SM00184">
    <property type="entry name" value="RING"/>
    <property type="match status" value="1"/>
</dbReference>
<dbReference type="EMBL" id="CAJNXB010000015">
    <property type="protein sequence ID" value="CAF2983389.1"/>
    <property type="molecule type" value="Genomic_DNA"/>
</dbReference>
<dbReference type="SMART" id="SM00028">
    <property type="entry name" value="TPR"/>
    <property type="match status" value="10"/>
</dbReference>
<dbReference type="InterPro" id="IPR018957">
    <property type="entry name" value="Znf_C3HC4_RING-type"/>
</dbReference>
<evidence type="ECO:0000313" key="15">
    <source>
        <dbReference type="Proteomes" id="UP000663825"/>
    </source>
</evidence>
<gene>
    <name evidence="11" type="ORF">GRG538_LOCUS1516</name>
    <name evidence="13" type="ORF">HFQ381_LOCUS3953</name>
    <name evidence="10" type="ORF">LUA448_LOCUS628</name>
    <name evidence="14" type="ORF">QYT958_LOCUS7941</name>
    <name evidence="9" type="ORF">TIS948_LOCUS584</name>
    <name evidence="12" type="ORF">UJA718_LOCUS2102</name>
</gene>
<dbReference type="Proteomes" id="UP000663848">
    <property type="component" value="Unassembled WGS sequence"/>
</dbReference>
<evidence type="ECO:0000256" key="7">
    <source>
        <dbReference type="PROSITE-ProRule" id="PRU00339"/>
    </source>
</evidence>
<dbReference type="SUPFAM" id="SSF57850">
    <property type="entry name" value="RING/U-box"/>
    <property type="match status" value="1"/>
</dbReference>
<dbReference type="Proteomes" id="UP000663825">
    <property type="component" value="Unassembled WGS sequence"/>
</dbReference>
<dbReference type="CDD" id="cd16449">
    <property type="entry name" value="RING-HC"/>
    <property type="match status" value="1"/>
</dbReference>
<feature type="repeat" description="TPR" evidence="7">
    <location>
        <begin position="207"/>
        <end position="240"/>
    </location>
</feature>
<dbReference type="Pfam" id="PF00097">
    <property type="entry name" value="zf-C3HC4"/>
    <property type="match status" value="1"/>
</dbReference>
<dbReference type="Gene3D" id="1.25.40.10">
    <property type="entry name" value="Tetratricopeptide repeat domain"/>
    <property type="match status" value="4"/>
</dbReference>
<dbReference type="Pfam" id="PF13374">
    <property type="entry name" value="TPR_10"/>
    <property type="match status" value="1"/>
</dbReference>
<sequence length="660" mass="75986">MTATKNDIQRLIECCICCDYLTDVRETPCCHQLFCYSCIQSWLKKPTKNCPRCRSTTLTEQSLLKNIVVQRFVDNLQFDCPNALQGCSLKISRCDLVKHKRLCLYSPEKLANKQRLKLDESRSLLLRFKEGKTFITDKVLFDLAKLFYDEHDCNSARECLQMIKDQDNSQELIILQAKIEQDTNHYDKALELYSKAYTLVKSNSQRIELLSAKGHLLSKKGQYEQAKDAFSQALDLLPSDDDSHMKAEILNALGLIAKKCSDYDQAISTYDEALRIVDHNSKLWSDIISNLADIHRKKGNYNEARELYLKSLKQAEALYGPNHPSIADIMNNLGILYKKEGKYTEALDYLKQALKFSKHHYGQQHPTIGIYLTNVGDIYRKQGDFKTAEATYKEALTCLEQAYGKNHIEVAEVLNSMGLVLKKRADYDGAEQHYKRAIEIVYDTFGHDQEHYKLGIYNNNLADLDRKRNKFDDALRLYQRALTSIEKTLGPQHSEAADILHNIGQVQHQLGNYKEAIDYINRALMIIKREFDDKHYKYGMYLNSLGLAYAMMNDYKIAYIHLKQALQILLNTLGSDHIEVCDVYSSLGDICMKFVVEIDQQKQKRQGEQQAKLDEAKAYYLDAQRIVQATFGNEHTKAIQFSSLLFIVNNYSSLSKIEIN</sequence>
<feature type="repeat" description="TPR" evidence="7">
    <location>
        <begin position="497"/>
        <end position="530"/>
    </location>
</feature>
<accession>A0A817KES1</accession>
<dbReference type="Proteomes" id="UP000663833">
    <property type="component" value="Unassembled WGS sequence"/>
</dbReference>
<evidence type="ECO:0000313" key="11">
    <source>
        <dbReference type="EMBL" id="CAF3311341.1"/>
    </source>
</evidence>
<organism evidence="9 15">
    <name type="scientific">Rotaria socialis</name>
    <dbReference type="NCBI Taxonomy" id="392032"/>
    <lineage>
        <taxon>Eukaryota</taxon>
        <taxon>Metazoa</taxon>
        <taxon>Spiralia</taxon>
        <taxon>Gnathifera</taxon>
        <taxon>Rotifera</taxon>
        <taxon>Eurotatoria</taxon>
        <taxon>Bdelloidea</taxon>
        <taxon>Philodinida</taxon>
        <taxon>Philodinidae</taxon>
        <taxon>Rotaria</taxon>
    </lineage>
</organism>
<dbReference type="Proteomes" id="UP000663872">
    <property type="component" value="Unassembled WGS sequence"/>
</dbReference>
<dbReference type="Proteomes" id="UP000663873">
    <property type="component" value="Unassembled WGS sequence"/>
</dbReference>
<dbReference type="Gene3D" id="3.30.40.10">
    <property type="entry name" value="Zinc/RING finger domain, C3HC4 (zinc finger)"/>
    <property type="match status" value="1"/>
</dbReference>
<feature type="repeat" description="TPR" evidence="7">
    <location>
        <begin position="411"/>
        <end position="444"/>
    </location>
</feature>
<dbReference type="PROSITE" id="PS50293">
    <property type="entry name" value="TPR_REGION"/>
    <property type="match status" value="1"/>
</dbReference>
<evidence type="ECO:0000256" key="5">
    <source>
        <dbReference type="ARBA" id="ARBA00022833"/>
    </source>
</evidence>
<evidence type="ECO:0000313" key="13">
    <source>
        <dbReference type="EMBL" id="CAF4144248.1"/>
    </source>
</evidence>
<dbReference type="Proteomes" id="UP000663851">
    <property type="component" value="Unassembled WGS sequence"/>
</dbReference>
<evidence type="ECO:0000256" key="2">
    <source>
        <dbReference type="ARBA" id="ARBA00022737"/>
    </source>
</evidence>
<evidence type="ECO:0000256" key="1">
    <source>
        <dbReference type="ARBA" id="ARBA00022723"/>
    </source>
</evidence>
<dbReference type="AlphaFoldDB" id="A0A817KES1"/>
<evidence type="ECO:0000256" key="6">
    <source>
        <dbReference type="PROSITE-ProRule" id="PRU00175"/>
    </source>
</evidence>
<dbReference type="OrthoDB" id="5142960at2759"/>
<dbReference type="InterPro" id="IPR019734">
    <property type="entry name" value="TPR_rpt"/>
</dbReference>
<evidence type="ECO:0000313" key="16">
    <source>
        <dbReference type="Proteomes" id="UP000663873"/>
    </source>
</evidence>
<feature type="domain" description="RING-type" evidence="8">
    <location>
        <begin position="14"/>
        <end position="54"/>
    </location>
</feature>
<keyword evidence="3 6" id="KW-0863">Zinc-finger</keyword>
<dbReference type="InterPro" id="IPR013083">
    <property type="entry name" value="Znf_RING/FYVE/PHD"/>
</dbReference>
<feature type="repeat" description="TPR" evidence="7">
    <location>
        <begin position="327"/>
        <end position="360"/>
    </location>
</feature>
<dbReference type="PROSITE" id="PS50005">
    <property type="entry name" value="TPR"/>
    <property type="match status" value="5"/>
</dbReference>
<reference evidence="9" key="1">
    <citation type="submission" date="2021-02" db="EMBL/GenBank/DDBJ databases">
        <authorList>
            <person name="Nowell W R."/>
        </authorList>
    </citation>
    <scope>NUCLEOTIDE SEQUENCE</scope>
</reference>
<evidence type="ECO:0000256" key="4">
    <source>
        <dbReference type="ARBA" id="ARBA00022803"/>
    </source>
</evidence>
<dbReference type="EMBL" id="CAJOBR010000778">
    <property type="protein sequence ID" value="CAF4545856.1"/>
    <property type="molecule type" value="Genomic_DNA"/>
</dbReference>
<dbReference type="EMBL" id="CAJNYD010000013">
    <property type="protein sequence ID" value="CAF3175024.1"/>
    <property type="molecule type" value="Genomic_DNA"/>
</dbReference>
<evidence type="ECO:0000313" key="9">
    <source>
        <dbReference type="EMBL" id="CAF2983389.1"/>
    </source>
</evidence>
<keyword evidence="2" id="KW-0677">Repeat</keyword>